<gene>
    <name evidence="2" type="ORF">RchiOBHm_Chr4g0421051</name>
</gene>
<feature type="transmembrane region" description="Helical" evidence="1">
    <location>
        <begin position="17"/>
        <end position="34"/>
    </location>
</feature>
<evidence type="ECO:0000256" key="1">
    <source>
        <dbReference type="SAM" id="Phobius"/>
    </source>
</evidence>
<organism evidence="2 3">
    <name type="scientific">Rosa chinensis</name>
    <name type="common">China rose</name>
    <dbReference type="NCBI Taxonomy" id="74649"/>
    <lineage>
        <taxon>Eukaryota</taxon>
        <taxon>Viridiplantae</taxon>
        <taxon>Streptophyta</taxon>
        <taxon>Embryophyta</taxon>
        <taxon>Tracheophyta</taxon>
        <taxon>Spermatophyta</taxon>
        <taxon>Magnoliopsida</taxon>
        <taxon>eudicotyledons</taxon>
        <taxon>Gunneridae</taxon>
        <taxon>Pentapetalae</taxon>
        <taxon>rosids</taxon>
        <taxon>fabids</taxon>
        <taxon>Rosales</taxon>
        <taxon>Rosaceae</taxon>
        <taxon>Rosoideae</taxon>
        <taxon>Rosoideae incertae sedis</taxon>
        <taxon>Rosa</taxon>
    </lineage>
</organism>
<accession>A0A2P6QY01</accession>
<sequence>MGKLCCSGDDDEGGLNLTAVLVMIVIALVVMTVFSPQPRRGGVVAIYRCY</sequence>
<name>A0A2P6QY01_ROSCH</name>
<keyword evidence="1" id="KW-0812">Transmembrane</keyword>
<protein>
    <submittedName>
        <fullName evidence="2">Uncharacterized protein</fullName>
    </submittedName>
</protein>
<dbReference type="EMBL" id="PDCK01000042">
    <property type="protein sequence ID" value="PRQ39073.1"/>
    <property type="molecule type" value="Genomic_DNA"/>
</dbReference>
<comment type="caution">
    <text evidence="2">The sequence shown here is derived from an EMBL/GenBank/DDBJ whole genome shotgun (WGS) entry which is preliminary data.</text>
</comment>
<dbReference type="Gramene" id="PRQ39073">
    <property type="protein sequence ID" value="PRQ39073"/>
    <property type="gene ID" value="RchiOBHm_Chr4g0421051"/>
</dbReference>
<keyword evidence="3" id="KW-1185">Reference proteome</keyword>
<dbReference type="OMA" id="AIYRCKY"/>
<dbReference type="Proteomes" id="UP000238479">
    <property type="component" value="Chromosome 4"/>
</dbReference>
<evidence type="ECO:0000313" key="2">
    <source>
        <dbReference type="EMBL" id="PRQ39073.1"/>
    </source>
</evidence>
<keyword evidence="1" id="KW-0472">Membrane</keyword>
<keyword evidence="1" id="KW-1133">Transmembrane helix</keyword>
<evidence type="ECO:0000313" key="3">
    <source>
        <dbReference type="Proteomes" id="UP000238479"/>
    </source>
</evidence>
<proteinExistence type="predicted"/>
<reference evidence="2 3" key="1">
    <citation type="journal article" date="2018" name="Nat. Genet.">
        <title>The Rosa genome provides new insights in the design of modern roses.</title>
        <authorList>
            <person name="Bendahmane M."/>
        </authorList>
    </citation>
    <scope>NUCLEOTIDE SEQUENCE [LARGE SCALE GENOMIC DNA]</scope>
    <source>
        <strain evidence="3">cv. Old Blush</strain>
    </source>
</reference>
<dbReference type="AlphaFoldDB" id="A0A2P6QY01"/>